<accession>A0A1I6L0S8</accession>
<dbReference type="RefSeq" id="WP_089815995.1">
    <property type="nucleotide sequence ID" value="NZ_FOZK01000002.1"/>
</dbReference>
<dbReference type="AlphaFoldDB" id="A0A1I6L0S8"/>
<proteinExistence type="inferred from homology"/>
<dbReference type="STRING" id="767519.SAMN05216559_1772"/>
<dbReference type="Gene3D" id="1.10.10.10">
    <property type="entry name" value="Winged helix-like DNA-binding domain superfamily/Winged helix DNA-binding domain"/>
    <property type="match status" value="1"/>
</dbReference>
<name>A0A1I6L0S8_9EURY</name>
<dbReference type="InterPro" id="IPR036388">
    <property type="entry name" value="WH-like_DNA-bd_sf"/>
</dbReference>
<dbReference type="PANTHER" id="PTHR34293">
    <property type="entry name" value="HTH-TYPE TRANSCRIPTIONAL REGULATOR TRMBL2"/>
    <property type="match status" value="1"/>
</dbReference>
<comment type="similarity">
    <text evidence="1">Belongs to the transcriptional regulator TrmB family.</text>
</comment>
<dbReference type="Proteomes" id="UP000199062">
    <property type="component" value="Unassembled WGS sequence"/>
</dbReference>
<evidence type="ECO:0000256" key="1">
    <source>
        <dbReference type="ARBA" id="ARBA00007287"/>
    </source>
</evidence>
<reference evidence="4 5" key="1">
    <citation type="submission" date="2016-10" db="EMBL/GenBank/DDBJ databases">
        <authorList>
            <person name="de Groot N.N."/>
        </authorList>
    </citation>
    <scope>NUCLEOTIDE SEQUENCE [LARGE SCALE GENOMIC DNA]</scope>
    <source>
        <strain evidence="4 5">CGMCC 1.10457</strain>
    </source>
</reference>
<dbReference type="OrthoDB" id="201002at2157"/>
<dbReference type="SUPFAM" id="SSF159071">
    <property type="entry name" value="TrmB C-terminal domain-like"/>
    <property type="match status" value="1"/>
</dbReference>
<dbReference type="SUPFAM" id="SSF46785">
    <property type="entry name" value="Winged helix' DNA-binding domain"/>
    <property type="match status" value="1"/>
</dbReference>
<evidence type="ECO:0000313" key="4">
    <source>
        <dbReference type="EMBL" id="SFR97083.1"/>
    </source>
</evidence>
<dbReference type="PANTHER" id="PTHR34293:SF1">
    <property type="entry name" value="HTH-TYPE TRANSCRIPTIONAL REGULATOR TRMBL2"/>
    <property type="match status" value="1"/>
</dbReference>
<dbReference type="InterPro" id="IPR051797">
    <property type="entry name" value="TrmB-like"/>
</dbReference>
<evidence type="ECO:0000313" key="5">
    <source>
        <dbReference type="Proteomes" id="UP000199062"/>
    </source>
</evidence>
<organism evidence="4 5">
    <name type="scientific">Halomicrobium zhouii</name>
    <dbReference type="NCBI Taxonomy" id="767519"/>
    <lineage>
        <taxon>Archaea</taxon>
        <taxon>Methanobacteriati</taxon>
        <taxon>Methanobacteriota</taxon>
        <taxon>Stenosarchaea group</taxon>
        <taxon>Halobacteria</taxon>
        <taxon>Halobacteriales</taxon>
        <taxon>Haloarculaceae</taxon>
        <taxon>Halomicrobium</taxon>
    </lineage>
</organism>
<dbReference type="InterPro" id="IPR036390">
    <property type="entry name" value="WH_DNA-bd_sf"/>
</dbReference>
<gene>
    <name evidence="4" type="ORF">SAMN05216559_1772</name>
</gene>
<evidence type="ECO:0000259" key="2">
    <source>
        <dbReference type="Pfam" id="PF01978"/>
    </source>
</evidence>
<dbReference type="Pfam" id="PF01978">
    <property type="entry name" value="TrmB"/>
    <property type="match status" value="1"/>
</dbReference>
<protein>
    <submittedName>
        <fullName evidence="4">Sugar-specific transcriptional regulator TrmB</fullName>
    </submittedName>
</protein>
<sequence length="355" mass="39843">MNDDELTAVLSRAGFSEYEAEAYLGLLRLHDASVGDLTDICSVPRARLYDVLRDLAADGYVETYEQDTLRARIPNVDRAVEELREWADGFENAADELEDVWDRPSIEHTDISVFQTQKGTIEKAIDYVSEANHVVQICASPAELVEMEAVLGTIHERGVTVRIALNFDPADSTTEDLPDMFSRVATEARRCEANGPFVALIDGSIAVLAIDNELDGEYGLVVDDNTLTSFLHWFFQLQLWEPWDTLYSESVGHPETYVSVRQLIRDLEMLHTEDETVRVRVNGVDLRSHEMVEVEGEVVDVIYTDVYPTRDTTFAQQFIQAALRIRTGDGEYTVGGYGAVVEDIRAIEIDVIGIE</sequence>
<feature type="domain" description="Transcription regulator TrmB C-terminal" evidence="3">
    <location>
        <begin position="111"/>
        <end position="351"/>
    </location>
</feature>
<dbReference type="EMBL" id="FOZK01000002">
    <property type="protein sequence ID" value="SFR97083.1"/>
    <property type="molecule type" value="Genomic_DNA"/>
</dbReference>
<dbReference type="Pfam" id="PF11495">
    <property type="entry name" value="Regulator_TrmB"/>
    <property type="match status" value="1"/>
</dbReference>
<feature type="domain" description="Transcription regulator TrmB N-terminal" evidence="2">
    <location>
        <begin position="10"/>
        <end position="67"/>
    </location>
</feature>
<keyword evidence="5" id="KW-1185">Reference proteome</keyword>
<dbReference type="InterPro" id="IPR021586">
    <property type="entry name" value="Tscrpt_reg_TrmB_C"/>
</dbReference>
<evidence type="ECO:0000259" key="3">
    <source>
        <dbReference type="Pfam" id="PF11495"/>
    </source>
</evidence>
<dbReference type="InterPro" id="IPR002831">
    <property type="entry name" value="Tscrpt_reg_TrmB_N"/>
</dbReference>